<dbReference type="AlphaFoldDB" id="A0A1H6FP87"/>
<dbReference type="SUPFAM" id="SSF53448">
    <property type="entry name" value="Nucleotide-diphospho-sugar transferases"/>
    <property type="match status" value="1"/>
</dbReference>
<evidence type="ECO:0000256" key="1">
    <source>
        <dbReference type="ARBA" id="ARBA00004776"/>
    </source>
</evidence>
<comment type="similarity">
    <text evidence="2">Belongs to the glycosyltransferase 2 family.</text>
</comment>
<keyword evidence="7" id="KW-1185">Reference proteome</keyword>
<dbReference type="PANTHER" id="PTHR43179">
    <property type="entry name" value="RHAMNOSYLTRANSFERASE WBBL"/>
    <property type="match status" value="1"/>
</dbReference>
<evidence type="ECO:0000256" key="2">
    <source>
        <dbReference type="ARBA" id="ARBA00006739"/>
    </source>
</evidence>
<organism evidence="6 7">
    <name type="scientific">Thermoleophilum album</name>
    <dbReference type="NCBI Taxonomy" id="29539"/>
    <lineage>
        <taxon>Bacteria</taxon>
        <taxon>Bacillati</taxon>
        <taxon>Actinomycetota</taxon>
        <taxon>Thermoleophilia</taxon>
        <taxon>Thermoleophilales</taxon>
        <taxon>Thermoleophilaceae</taxon>
        <taxon>Thermoleophilum</taxon>
    </lineage>
</organism>
<dbReference type="InterPro" id="IPR001173">
    <property type="entry name" value="Glyco_trans_2-like"/>
</dbReference>
<dbReference type="GO" id="GO:0016757">
    <property type="term" value="F:glycosyltransferase activity"/>
    <property type="evidence" value="ECO:0007669"/>
    <property type="project" value="UniProtKB-KW"/>
</dbReference>
<dbReference type="RefSeq" id="WP_093116472.1">
    <property type="nucleotide sequence ID" value="NZ_FNWJ01000001.1"/>
</dbReference>
<keyword evidence="4 6" id="KW-0808">Transferase</keyword>
<evidence type="ECO:0000256" key="4">
    <source>
        <dbReference type="ARBA" id="ARBA00022679"/>
    </source>
</evidence>
<dbReference type="OrthoDB" id="3180470at2"/>
<dbReference type="Pfam" id="PF00535">
    <property type="entry name" value="Glycos_transf_2"/>
    <property type="match status" value="1"/>
</dbReference>
<accession>A0A1H6FP87</accession>
<protein>
    <submittedName>
        <fullName evidence="6">Glycosyltransferase, GT2 family</fullName>
    </submittedName>
</protein>
<dbReference type="Proteomes" id="UP000222056">
    <property type="component" value="Unassembled WGS sequence"/>
</dbReference>
<sequence length="284" mass="30947">MSKPAVSVVVPTRDRPDELALALASLSRLRGREQAELIVVDDGSRDSTAERLARAHGARYLRHRQAAGLNAARNTAIDAAESELIAFVDDDVVVPEQWLCELLAGVTRHRRADAFAGAIVARIEGLAGRGCGRHAPPITALDLGHDDRPVLAAWGACMAIRRRAFERVGVFDASLSVDEGDEAEWFERLRAAGGRVVYLGAWRLEHVRRGRSARVSALLRASYRRGRGARRSDQRRGQAPSLAGELRTLVGCGWHVARRRCPQGLLLAAHALGRTVEATGGRER</sequence>
<dbReference type="STRING" id="29539.SAMN02745716_0841"/>
<evidence type="ECO:0000313" key="7">
    <source>
        <dbReference type="Proteomes" id="UP000222056"/>
    </source>
</evidence>
<dbReference type="CDD" id="cd00761">
    <property type="entry name" value="Glyco_tranf_GTA_type"/>
    <property type="match status" value="1"/>
</dbReference>
<evidence type="ECO:0000313" key="6">
    <source>
        <dbReference type="EMBL" id="SEH11663.1"/>
    </source>
</evidence>
<name>A0A1H6FP87_THEAL</name>
<evidence type="ECO:0000256" key="3">
    <source>
        <dbReference type="ARBA" id="ARBA00022676"/>
    </source>
</evidence>
<reference evidence="7" key="1">
    <citation type="submission" date="2016-10" db="EMBL/GenBank/DDBJ databases">
        <authorList>
            <person name="Varghese N."/>
            <person name="Submissions S."/>
        </authorList>
    </citation>
    <scope>NUCLEOTIDE SEQUENCE [LARGE SCALE GENOMIC DNA]</scope>
    <source>
        <strain evidence="7">ATCC 35263</strain>
    </source>
</reference>
<proteinExistence type="inferred from homology"/>
<comment type="pathway">
    <text evidence="1">Cell wall biogenesis; cell wall polysaccharide biosynthesis.</text>
</comment>
<feature type="domain" description="Glycosyltransferase 2-like" evidence="5">
    <location>
        <begin position="7"/>
        <end position="168"/>
    </location>
</feature>
<dbReference type="Gene3D" id="3.90.550.10">
    <property type="entry name" value="Spore Coat Polysaccharide Biosynthesis Protein SpsA, Chain A"/>
    <property type="match status" value="1"/>
</dbReference>
<dbReference type="EMBL" id="FNWJ01000001">
    <property type="protein sequence ID" value="SEH11663.1"/>
    <property type="molecule type" value="Genomic_DNA"/>
</dbReference>
<evidence type="ECO:0000259" key="5">
    <source>
        <dbReference type="Pfam" id="PF00535"/>
    </source>
</evidence>
<dbReference type="PANTHER" id="PTHR43179:SF12">
    <property type="entry name" value="GALACTOFURANOSYLTRANSFERASE GLFT2"/>
    <property type="match status" value="1"/>
</dbReference>
<gene>
    <name evidence="6" type="ORF">SAMN02745716_0841</name>
</gene>
<dbReference type="InterPro" id="IPR029044">
    <property type="entry name" value="Nucleotide-diphossugar_trans"/>
</dbReference>
<keyword evidence="3" id="KW-0328">Glycosyltransferase</keyword>